<evidence type="ECO:0000313" key="2">
    <source>
        <dbReference type="EMBL" id="MBM7557327.1"/>
    </source>
</evidence>
<reference evidence="2" key="1">
    <citation type="submission" date="2021-01" db="EMBL/GenBank/DDBJ databases">
        <title>Genomic Encyclopedia of Type Strains, Phase IV (KMG-IV): sequencing the most valuable type-strain genomes for metagenomic binning, comparative biology and taxonomic classification.</title>
        <authorList>
            <person name="Goeker M."/>
        </authorList>
    </citation>
    <scope>NUCLEOTIDE SEQUENCE</scope>
    <source>
        <strain evidence="2">DSM 23230</strain>
    </source>
</reference>
<sequence length="159" mass="17400">MKFLYLTAGIALVLSTIFDYKKTIKALKVAWKKFSKILPGYIKILIIISIVLLISEDTIVYYLGGNSQWLGLLSGLILGSVTMMPGFISYPLAGILVEKGVSYMVVAAFVTTLMMVGVATYPVEKEYYGHKATIIRNVASFIIAAIIAIAMGLFYGEVL</sequence>
<dbReference type="Proteomes" id="UP000774000">
    <property type="component" value="Unassembled WGS sequence"/>
</dbReference>
<accession>A0A938XX86</accession>
<keyword evidence="3" id="KW-1185">Reference proteome</keyword>
<proteinExistence type="predicted"/>
<evidence type="ECO:0000256" key="1">
    <source>
        <dbReference type="SAM" id="Phobius"/>
    </source>
</evidence>
<dbReference type="AlphaFoldDB" id="A0A938XX86"/>
<evidence type="ECO:0000313" key="3">
    <source>
        <dbReference type="Proteomes" id="UP000774000"/>
    </source>
</evidence>
<keyword evidence="1" id="KW-0812">Transmembrane</keyword>
<dbReference type="EMBL" id="JAFBDQ010000011">
    <property type="protein sequence ID" value="MBM7557327.1"/>
    <property type="molecule type" value="Genomic_DNA"/>
</dbReference>
<keyword evidence="1" id="KW-0472">Membrane</keyword>
<dbReference type="RefSeq" id="WP_204702082.1">
    <property type="nucleotide sequence ID" value="NZ_JAFBDQ010000011.1"/>
</dbReference>
<feature type="transmembrane region" description="Helical" evidence="1">
    <location>
        <begin position="134"/>
        <end position="155"/>
    </location>
</feature>
<feature type="transmembrane region" description="Helical" evidence="1">
    <location>
        <begin position="70"/>
        <end position="88"/>
    </location>
</feature>
<organism evidence="2 3">
    <name type="scientific">Halanaerobacter jeridensis</name>
    <dbReference type="NCBI Taxonomy" id="706427"/>
    <lineage>
        <taxon>Bacteria</taxon>
        <taxon>Bacillati</taxon>
        <taxon>Bacillota</taxon>
        <taxon>Clostridia</taxon>
        <taxon>Halanaerobiales</taxon>
        <taxon>Halobacteroidaceae</taxon>
        <taxon>Halanaerobacter</taxon>
    </lineage>
</organism>
<name>A0A938XX86_9FIRM</name>
<comment type="caution">
    <text evidence="2">The sequence shown here is derived from an EMBL/GenBank/DDBJ whole genome shotgun (WGS) entry which is preliminary data.</text>
</comment>
<keyword evidence="1" id="KW-1133">Transmembrane helix</keyword>
<feature type="transmembrane region" description="Helical" evidence="1">
    <location>
        <begin position="42"/>
        <end position="63"/>
    </location>
</feature>
<gene>
    <name evidence="2" type="ORF">JOC47_002193</name>
</gene>
<feature type="transmembrane region" description="Helical" evidence="1">
    <location>
        <begin position="100"/>
        <end position="122"/>
    </location>
</feature>
<protein>
    <submittedName>
        <fullName evidence="2">Uncharacterized membrane protein YraQ (UPF0718 family)</fullName>
    </submittedName>
</protein>